<proteinExistence type="predicted"/>
<reference evidence="8 9" key="1">
    <citation type="submission" date="2018-03" db="EMBL/GenBank/DDBJ databases">
        <title>Whole genome sequencing of Histamine producing bacteria.</title>
        <authorList>
            <person name="Butler K."/>
        </authorList>
    </citation>
    <scope>NUCLEOTIDE SEQUENCE [LARGE SCALE GENOMIC DNA]</scope>
    <source>
        <strain evidence="8 9">JCM 13586</strain>
    </source>
</reference>
<accession>A0A2T3J2E6</accession>
<evidence type="ECO:0000259" key="7">
    <source>
        <dbReference type="SMART" id="SM00887"/>
    </source>
</evidence>
<evidence type="ECO:0000256" key="4">
    <source>
        <dbReference type="ARBA" id="ARBA00022982"/>
    </source>
</evidence>
<dbReference type="InterPro" id="IPR019020">
    <property type="entry name" value="Cyt-c552/DMSO_Rdtase_haem-bd"/>
</dbReference>
<sequence>MRKITFTRYALAAAFVSGTAFSAHGYNMSVNDVEPDIDWNKVPVVEKTMFFPGLITYDWINSPEHKGTLNKDFKTKTCTHCHQGEEKAMGEMLIKHDRLDTMADKPSFIDVEFQFANDDENLYVKATWETQSPFPARMHDTLLFENGKWTVIGGDRGKNPYTPIYEDRFSVMIDDGSVDQFTQQGCWMSCHRGMRDIGQATKRDVLALDVIGFGGLNKKDVRKYLPDTRTERYGVNWDKVKTRDQIDQLKEGGKFVDLMQWRSTRSAPTGSADDGYVLEYRLSDAGTTVFTWNLDRTAGQPKYMYDKSVTGFYALNKADFTDLNMNIAMIEGVNTMSYDPSKIEDGQYLQGRLNRQGVGSAGDNSQVHSSWEDGKYTVVFTRKLDTGNPEDDKIMAVGGTYDFNIAIHDGQTTTRFHHVTFPFTVGIGDGATGDVVTTPVKSPIYDKHRGETQ</sequence>
<dbReference type="Pfam" id="PF09459">
    <property type="entry name" value="EB_dh"/>
    <property type="match status" value="1"/>
</dbReference>
<evidence type="ECO:0000313" key="8">
    <source>
        <dbReference type="EMBL" id="PSU35462.1"/>
    </source>
</evidence>
<evidence type="ECO:0000256" key="1">
    <source>
        <dbReference type="ARBA" id="ARBA00022448"/>
    </source>
</evidence>
<dbReference type="GO" id="GO:0046872">
    <property type="term" value="F:metal ion binding"/>
    <property type="evidence" value="ECO:0007669"/>
    <property type="project" value="UniProtKB-KW"/>
</dbReference>
<organism evidence="8 9">
    <name type="scientific">Photobacterium lutimaris</name>
    <dbReference type="NCBI Taxonomy" id="388278"/>
    <lineage>
        <taxon>Bacteria</taxon>
        <taxon>Pseudomonadati</taxon>
        <taxon>Pseudomonadota</taxon>
        <taxon>Gammaproteobacteria</taxon>
        <taxon>Vibrionales</taxon>
        <taxon>Vibrionaceae</taxon>
        <taxon>Photobacterium</taxon>
    </lineage>
</organism>
<keyword evidence="6" id="KW-0732">Signal</keyword>
<keyword evidence="1" id="KW-0813">Transport</keyword>
<evidence type="ECO:0000256" key="5">
    <source>
        <dbReference type="ARBA" id="ARBA00023004"/>
    </source>
</evidence>
<evidence type="ECO:0000256" key="6">
    <source>
        <dbReference type="SAM" id="SignalP"/>
    </source>
</evidence>
<dbReference type="OrthoDB" id="5337932at2"/>
<dbReference type="CDD" id="cd09625">
    <property type="entry name" value="DOMON_like_cytochrome"/>
    <property type="match status" value="1"/>
</dbReference>
<gene>
    <name evidence="8" type="ORF">C9I99_00085</name>
</gene>
<feature type="domain" description="Cytochrome c-552/DMSO reductase-like haem-binding" evidence="7">
    <location>
        <begin position="36"/>
        <end position="420"/>
    </location>
</feature>
<keyword evidence="5" id="KW-0408">Iron</keyword>
<feature type="signal peptide" evidence="6">
    <location>
        <begin position="1"/>
        <end position="25"/>
    </location>
</feature>
<dbReference type="Gene3D" id="2.60.40.1190">
    <property type="match status" value="1"/>
</dbReference>
<feature type="chain" id="PRO_5015420018" description="Cytochrome c-552/DMSO reductase-like haem-binding domain-containing protein" evidence="6">
    <location>
        <begin position="26"/>
        <end position="453"/>
    </location>
</feature>
<keyword evidence="2" id="KW-0349">Heme</keyword>
<dbReference type="GO" id="GO:0020037">
    <property type="term" value="F:heme binding"/>
    <property type="evidence" value="ECO:0007669"/>
    <property type="project" value="InterPro"/>
</dbReference>
<evidence type="ECO:0000313" key="9">
    <source>
        <dbReference type="Proteomes" id="UP000241222"/>
    </source>
</evidence>
<keyword evidence="4" id="KW-0249">Electron transport</keyword>
<dbReference type="RefSeq" id="WP_107346818.1">
    <property type="nucleotide sequence ID" value="NZ_PYMH01000001.1"/>
</dbReference>
<comment type="caution">
    <text evidence="8">The sequence shown here is derived from an EMBL/GenBank/DDBJ whole genome shotgun (WGS) entry which is preliminary data.</text>
</comment>
<keyword evidence="9" id="KW-1185">Reference proteome</keyword>
<name>A0A2T3J2E6_9GAMM</name>
<dbReference type="EMBL" id="PYMH01000001">
    <property type="protein sequence ID" value="PSU35462.1"/>
    <property type="molecule type" value="Genomic_DNA"/>
</dbReference>
<dbReference type="AlphaFoldDB" id="A0A2T3J2E6"/>
<protein>
    <recommendedName>
        <fullName evidence="7">Cytochrome c-552/DMSO reductase-like haem-binding domain-containing protein</fullName>
    </recommendedName>
</protein>
<evidence type="ECO:0000256" key="2">
    <source>
        <dbReference type="ARBA" id="ARBA00022617"/>
    </source>
</evidence>
<keyword evidence="3" id="KW-0479">Metal-binding</keyword>
<dbReference type="Proteomes" id="UP000241222">
    <property type="component" value="Unassembled WGS sequence"/>
</dbReference>
<evidence type="ECO:0000256" key="3">
    <source>
        <dbReference type="ARBA" id="ARBA00022723"/>
    </source>
</evidence>
<dbReference type="SMART" id="SM00887">
    <property type="entry name" value="EB_dh"/>
    <property type="match status" value="1"/>
</dbReference>